<dbReference type="Proteomes" id="UP000783686">
    <property type="component" value="Unassembled WGS sequence"/>
</dbReference>
<dbReference type="PANTHER" id="PTHR13151:SF2">
    <property type="entry name" value="COREPRESSOR INTERACTING WITH RBPJ 1"/>
    <property type="match status" value="1"/>
</dbReference>
<dbReference type="InterPro" id="IPR019339">
    <property type="entry name" value="CIR_N_dom"/>
</dbReference>
<dbReference type="Proteomes" id="UP000614601">
    <property type="component" value="Unassembled WGS sequence"/>
</dbReference>
<feature type="compositionally biased region" description="Basic residues" evidence="1">
    <location>
        <begin position="275"/>
        <end position="299"/>
    </location>
</feature>
<dbReference type="Pfam" id="PF10197">
    <property type="entry name" value="Cir_N"/>
    <property type="match status" value="1"/>
</dbReference>
<feature type="compositionally biased region" description="Basic and acidic residues" evidence="1">
    <location>
        <begin position="155"/>
        <end position="168"/>
    </location>
</feature>
<evidence type="ECO:0000313" key="3">
    <source>
        <dbReference type="EMBL" id="CAD5206058.1"/>
    </source>
</evidence>
<name>A0A811JSB6_9BILA</name>
<feature type="compositionally biased region" description="Basic and acidic residues" evidence="1">
    <location>
        <begin position="203"/>
        <end position="221"/>
    </location>
</feature>
<evidence type="ECO:0000256" key="1">
    <source>
        <dbReference type="SAM" id="MobiDB-lite"/>
    </source>
</evidence>
<feature type="compositionally biased region" description="Basic and acidic residues" evidence="1">
    <location>
        <begin position="182"/>
        <end position="194"/>
    </location>
</feature>
<gene>
    <name evidence="3" type="ORF">BOKJ2_LOCUS742</name>
</gene>
<organism evidence="3 4">
    <name type="scientific">Bursaphelenchus okinawaensis</name>
    <dbReference type="NCBI Taxonomy" id="465554"/>
    <lineage>
        <taxon>Eukaryota</taxon>
        <taxon>Metazoa</taxon>
        <taxon>Ecdysozoa</taxon>
        <taxon>Nematoda</taxon>
        <taxon>Chromadorea</taxon>
        <taxon>Rhabditida</taxon>
        <taxon>Tylenchina</taxon>
        <taxon>Tylenchomorpha</taxon>
        <taxon>Aphelenchoidea</taxon>
        <taxon>Aphelenchoididae</taxon>
        <taxon>Bursaphelenchus</taxon>
    </lineage>
</organism>
<evidence type="ECO:0000313" key="4">
    <source>
        <dbReference type="Proteomes" id="UP000614601"/>
    </source>
</evidence>
<dbReference type="PANTHER" id="PTHR13151">
    <property type="entry name" value="CBF1 INTERACTING COREPRESSOR CIR"/>
    <property type="match status" value="1"/>
</dbReference>
<dbReference type="InterPro" id="IPR040014">
    <property type="entry name" value="CIR1"/>
</dbReference>
<dbReference type="EMBL" id="CAJFDH010000001">
    <property type="protein sequence ID" value="CAD5206058.1"/>
    <property type="molecule type" value="Genomic_DNA"/>
</dbReference>
<dbReference type="GO" id="GO:0005634">
    <property type="term" value="C:nucleus"/>
    <property type="evidence" value="ECO:0007669"/>
    <property type="project" value="TreeGrafter"/>
</dbReference>
<dbReference type="SMART" id="SM01083">
    <property type="entry name" value="Cir_N"/>
    <property type="match status" value="1"/>
</dbReference>
<feature type="domain" description="CBF1-interacting co-repressor CIR N-terminal" evidence="2">
    <location>
        <begin position="5"/>
        <end position="41"/>
    </location>
</feature>
<accession>A0A811JSB6</accession>
<dbReference type="AlphaFoldDB" id="A0A811JSB6"/>
<keyword evidence="4" id="KW-1185">Reference proteome</keyword>
<protein>
    <recommendedName>
        <fullName evidence="2">CBF1-interacting co-repressor CIR N-terminal domain-containing protein</fullName>
    </recommendedName>
</protein>
<sequence length="305" mass="36314">MSKKDFHPSAWWNLKRKWEAEQKHDMEQKRQEELKIQYEREQEMLNNKALLGDEKARLGLSFMYDAPAGMVKKEEEKKEPKFEWQRKYNAPREEWAKDNDLIQDQPFGIQVRNVRCVRCKTWGHLNTDRECPLYGYSGNAEDKGYSNNPSELIKSLREDKDKPEKKEDNDEWEEAKPSTSKHYHEDAKDVKPRLSDSGSDSEDEKREPVTQKELLENMREEHNLKFKTNVLNRLTTEQSIMNMGEKKEPNNIDEFLSGLSEKKKKKLMKKILGGKVKKEKKEKKDKKKKKHHKHKKSRRHDSDSD</sequence>
<dbReference type="EMBL" id="CAJFCW020000001">
    <property type="protein sequence ID" value="CAG9080333.1"/>
    <property type="molecule type" value="Genomic_DNA"/>
</dbReference>
<feature type="region of interest" description="Disordered" evidence="1">
    <location>
        <begin position="155"/>
        <end position="221"/>
    </location>
</feature>
<dbReference type="GO" id="GO:0003714">
    <property type="term" value="F:transcription corepressor activity"/>
    <property type="evidence" value="ECO:0007669"/>
    <property type="project" value="InterPro"/>
</dbReference>
<proteinExistence type="predicted"/>
<comment type="caution">
    <text evidence="3">The sequence shown here is derived from an EMBL/GenBank/DDBJ whole genome shotgun (WGS) entry which is preliminary data.</text>
</comment>
<reference evidence="3" key="1">
    <citation type="submission" date="2020-09" db="EMBL/GenBank/DDBJ databases">
        <authorList>
            <person name="Kikuchi T."/>
        </authorList>
    </citation>
    <scope>NUCLEOTIDE SEQUENCE</scope>
    <source>
        <strain evidence="3">SH1</strain>
    </source>
</reference>
<feature type="region of interest" description="Disordered" evidence="1">
    <location>
        <begin position="241"/>
        <end position="305"/>
    </location>
</feature>
<dbReference type="OrthoDB" id="6253837at2759"/>
<evidence type="ECO:0000259" key="2">
    <source>
        <dbReference type="SMART" id="SM01083"/>
    </source>
</evidence>